<feature type="signal peptide" evidence="1">
    <location>
        <begin position="1"/>
        <end position="21"/>
    </location>
</feature>
<name>A0A9C6SYW5_DROAB</name>
<evidence type="ECO:0000313" key="2">
    <source>
        <dbReference type="Proteomes" id="UP000515160"/>
    </source>
</evidence>
<keyword evidence="1" id="KW-0732">Signal</keyword>
<protein>
    <submittedName>
        <fullName evidence="3">Uncharacterized protein LOC127565159</fullName>
    </submittedName>
</protein>
<dbReference type="Proteomes" id="UP000515160">
    <property type="component" value="Chromosome 2L"/>
</dbReference>
<sequence>MSKLFQICLLSLALVVQCVLSEEPVEGLNNHIRDQLQKYEKFVAADDGSHKEDLQKLIGIYESALKTENFDEKQKLIQEVPQQFSPEFGTFVQSKLQNAQLTDDINAAISFYKNLKGDEHKADADKAVAELEGFLQLTDFEAKKNGFLNIEKTFSPEFVSFLKKDSLPKINHDLKSAVEFFTKVLADPEAQFGSEIKALKAQAEAAIPDEVSIEDKQKALYEITNPGNPPLTEFLQKKFTETN</sequence>
<organism evidence="2 3">
    <name type="scientific">Drosophila albomicans</name>
    <name type="common">Fruit fly</name>
    <dbReference type="NCBI Taxonomy" id="7291"/>
    <lineage>
        <taxon>Eukaryota</taxon>
        <taxon>Metazoa</taxon>
        <taxon>Ecdysozoa</taxon>
        <taxon>Arthropoda</taxon>
        <taxon>Hexapoda</taxon>
        <taxon>Insecta</taxon>
        <taxon>Pterygota</taxon>
        <taxon>Neoptera</taxon>
        <taxon>Endopterygota</taxon>
        <taxon>Diptera</taxon>
        <taxon>Brachycera</taxon>
        <taxon>Muscomorpha</taxon>
        <taxon>Ephydroidea</taxon>
        <taxon>Drosophilidae</taxon>
        <taxon>Drosophila</taxon>
    </lineage>
</organism>
<accession>A0A9C6SYW5</accession>
<dbReference type="GeneID" id="127565159"/>
<dbReference type="AlphaFoldDB" id="A0A9C6SYW5"/>
<gene>
    <name evidence="3" type="primary">LOC127565159</name>
</gene>
<proteinExistence type="predicted"/>
<feature type="chain" id="PRO_5038933034" evidence="1">
    <location>
        <begin position="22"/>
        <end position="243"/>
    </location>
</feature>
<evidence type="ECO:0000313" key="3">
    <source>
        <dbReference type="RefSeq" id="XP_051858408.1"/>
    </source>
</evidence>
<dbReference type="RefSeq" id="XP_051858408.1">
    <property type="nucleotide sequence ID" value="XM_052002448.1"/>
</dbReference>
<keyword evidence="2" id="KW-1185">Reference proteome</keyword>
<reference evidence="3" key="1">
    <citation type="submission" date="2025-08" db="UniProtKB">
        <authorList>
            <consortium name="RefSeq"/>
        </authorList>
    </citation>
    <scope>IDENTIFICATION</scope>
    <source>
        <strain evidence="3">15112-1751.03</strain>
        <tissue evidence="3">Whole Adult</tissue>
    </source>
</reference>
<dbReference type="OrthoDB" id="7833680at2759"/>
<evidence type="ECO:0000256" key="1">
    <source>
        <dbReference type="SAM" id="SignalP"/>
    </source>
</evidence>